<gene>
    <name evidence="3" type="ORF">HA338_03615</name>
</gene>
<comment type="function">
    <text evidence="2">Possibly the antitoxin component of a toxin-antitoxin (TA) module.</text>
</comment>
<sequence length="77" mass="8790">MPTRTISISEEAYEKLKSLKSSEKDSFSDVILRYYPKKRKLSEVLAEIGPNPELADAIEKVSGEMRAEKMREIDPES</sequence>
<dbReference type="NCBIfam" id="NF010249">
    <property type="entry name" value="PRK13696.1-1"/>
    <property type="match status" value="1"/>
</dbReference>
<dbReference type="OMA" id="MNTPRSQ"/>
<dbReference type="GeneID" id="1473402"/>
<protein>
    <recommendedName>
        <fullName evidence="2">Putative antitoxin HA338_03615</fullName>
    </recommendedName>
</protein>
<evidence type="ECO:0000256" key="2">
    <source>
        <dbReference type="HAMAP-Rule" id="MF_00794"/>
    </source>
</evidence>
<dbReference type="Proteomes" id="UP000600774">
    <property type="component" value="Unassembled WGS sequence"/>
</dbReference>
<dbReference type="InterPro" id="IPR003847">
    <property type="entry name" value="Put_antitoxin"/>
</dbReference>
<evidence type="ECO:0000313" key="4">
    <source>
        <dbReference type="Proteomes" id="UP000600774"/>
    </source>
</evidence>
<name>A0A832SDV1_9EURY</name>
<dbReference type="EMBL" id="DUJU01000041">
    <property type="protein sequence ID" value="HIH93151.1"/>
    <property type="molecule type" value="Genomic_DNA"/>
</dbReference>
<comment type="similarity">
    <text evidence="2">Belongs to the UPF0330 family.</text>
</comment>
<reference evidence="3" key="1">
    <citation type="journal article" date="2020" name="bioRxiv">
        <title>A rank-normalized archaeal taxonomy based on genome phylogeny resolves widespread incomplete and uneven classifications.</title>
        <authorList>
            <person name="Rinke C."/>
            <person name="Chuvochina M."/>
            <person name="Mussig A.J."/>
            <person name="Chaumeil P.-A."/>
            <person name="Waite D.W."/>
            <person name="Whitman W.B."/>
            <person name="Parks D.H."/>
            <person name="Hugenholtz P."/>
        </authorList>
    </citation>
    <scope>NUCLEOTIDE SEQUENCE</scope>
    <source>
        <strain evidence="3">UBA8876</strain>
    </source>
</reference>
<dbReference type="AlphaFoldDB" id="A0A832SDV1"/>
<keyword evidence="1" id="KW-1277">Toxin-antitoxin system</keyword>
<proteinExistence type="inferred from homology"/>
<dbReference type="RefSeq" id="WP_011021528.1">
    <property type="nucleotide sequence ID" value="NZ_DUJU01000041.1"/>
</dbReference>
<accession>A0A832SDV1</accession>
<evidence type="ECO:0000313" key="3">
    <source>
        <dbReference type="EMBL" id="HIH93151.1"/>
    </source>
</evidence>
<organism evidence="3 4">
    <name type="scientific">Methanosarcina acetivorans</name>
    <dbReference type="NCBI Taxonomy" id="2214"/>
    <lineage>
        <taxon>Archaea</taxon>
        <taxon>Methanobacteriati</taxon>
        <taxon>Methanobacteriota</taxon>
        <taxon>Stenosarchaea group</taxon>
        <taxon>Methanomicrobia</taxon>
        <taxon>Methanosarcinales</taxon>
        <taxon>Methanosarcinaceae</taxon>
        <taxon>Methanosarcina</taxon>
    </lineage>
</organism>
<evidence type="ECO:0000256" key="1">
    <source>
        <dbReference type="ARBA" id="ARBA00022649"/>
    </source>
</evidence>
<dbReference type="HAMAP" id="MF_00794">
    <property type="entry name" value="UPF0330"/>
    <property type="match status" value="1"/>
</dbReference>
<comment type="caution">
    <text evidence="3">The sequence shown here is derived from an EMBL/GenBank/DDBJ whole genome shotgun (WGS) entry which is preliminary data.</text>
</comment>
<dbReference type="Pfam" id="PF02697">
    <property type="entry name" value="VAPB_antitox"/>
    <property type="match status" value="1"/>
</dbReference>